<protein>
    <submittedName>
        <fullName evidence="2">Omp28-related outer membrane protein</fullName>
    </submittedName>
</protein>
<sequence length="372" mass="40577">MSKSTIFAILLILFPCLFSCTGTVDDNNTVPEGVLRIFVDGSTTIKADGTDKVVFRVMYGAEDVSTSMSMNLIREYEEDDSRLDAGVNEFSTTTPGTYIFTARYYDGAAVFTDNSVTVTALPVGDAETSEWSQKVLAVQFTSTTCIGCPALSSAIRQLQSENPDMLYPVAFHMDYQGPDPMTIPASSTFANHFIGTNVILPALFYNLHQPHGQQMNNSFSVIRSELETELASYVPSCGISVASEYDEASGTVTVTAGIKSNIQQVCRLVVFLVEDDIVYQQLDDPDYVHDNVVRAVLTNGVSGDPVNNRLPLYPGTECVVTKTAQLSDEWNPDNMRVVAAVLVQTEDGQSYRSDNVNACVLDGGISDYQIDE</sequence>
<dbReference type="Proteomes" id="UP000823757">
    <property type="component" value="Unassembled WGS sequence"/>
</dbReference>
<dbReference type="EMBL" id="JADIMD010000082">
    <property type="protein sequence ID" value="MBO8474713.1"/>
    <property type="molecule type" value="Genomic_DNA"/>
</dbReference>
<reference evidence="2" key="1">
    <citation type="submission" date="2020-10" db="EMBL/GenBank/DDBJ databases">
        <authorList>
            <person name="Gilroy R."/>
        </authorList>
    </citation>
    <scope>NUCLEOTIDE SEQUENCE</scope>
    <source>
        <strain evidence="2">B1-13419</strain>
    </source>
</reference>
<comment type="caution">
    <text evidence="2">The sequence shown here is derived from an EMBL/GenBank/DDBJ whole genome shotgun (WGS) entry which is preliminary data.</text>
</comment>
<keyword evidence="1" id="KW-0732">Signal</keyword>
<dbReference type="Gene3D" id="2.60.40.10">
    <property type="entry name" value="Immunoglobulins"/>
    <property type="match status" value="1"/>
</dbReference>
<evidence type="ECO:0000256" key="1">
    <source>
        <dbReference type="SAM" id="SignalP"/>
    </source>
</evidence>
<dbReference type="AlphaFoldDB" id="A0A9D9IL34"/>
<feature type="signal peptide" evidence="1">
    <location>
        <begin position="1"/>
        <end position="19"/>
    </location>
</feature>
<evidence type="ECO:0000313" key="3">
    <source>
        <dbReference type="Proteomes" id="UP000823757"/>
    </source>
</evidence>
<name>A0A9D9IL34_9BACT</name>
<proteinExistence type="predicted"/>
<accession>A0A9D9IL34</accession>
<dbReference type="Pfam" id="PF11551">
    <property type="entry name" value="Omp28"/>
    <property type="match status" value="1"/>
</dbReference>
<reference evidence="2" key="2">
    <citation type="journal article" date="2021" name="PeerJ">
        <title>Extensive microbial diversity within the chicken gut microbiome revealed by metagenomics and culture.</title>
        <authorList>
            <person name="Gilroy R."/>
            <person name="Ravi A."/>
            <person name="Getino M."/>
            <person name="Pursley I."/>
            <person name="Horton D.L."/>
            <person name="Alikhan N.F."/>
            <person name="Baker D."/>
            <person name="Gharbi K."/>
            <person name="Hall N."/>
            <person name="Watson M."/>
            <person name="Adriaenssens E.M."/>
            <person name="Foster-Nyarko E."/>
            <person name="Jarju S."/>
            <person name="Secka A."/>
            <person name="Antonio M."/>
            <person name="Oren A."/>
            <person name="Chaudhuri R.R."/>
            <person name="La Ragione R."/>
            <person name="Hildebrand F."/>
            <person name="Pallen M.J."/>
        </authorList>
    </citation>
    <scope>NUCLEOTIDE SEQUENCE</scope>
    <source>
        <strain evidence="2">B1-13419</strain>
    </source>
</reference>
<evidence type="ECO:0000313" key="2">
    <source>
        <dbReference type="EMBL" id="MBO8474713.1"/>
    </source>
</evidence>
<dbReference type="InterPro" id="IPR021615">
    <property type="entry name" value="Omp28"/>
</dbReference>
<gene>
    <name evidence="2" type="ORF">IAB91_05425</name>
</gene>
<dbReference type="InterPro" id="IPR013783">
    <property type="entry name" value="Ig-like_fold"/>
</dbReference>
<feature type="chain" id="PRO_5039280949" evidence="1">
    <location>
        <begin position="20"/>
        <end position="372"/>
    </location>
</feature>
<organism evidence="2 3">
    <name type="scientific">Candidatus Cryptobacteroides faecigallinarum</name>
    <dbReference type="NCBI Taxonomy" id="2840763"/>
    <lineage>
        <taxon>Bacteria</taxon>
        <taxon>Pseudomonadati</taxon>
        <taxon>Bacteroidota</taxon>
        <taxon>Bacteroidia</taxon>
        <taxon>Bacteroidales</taxon>
        <taxon>Candidatus Cryptobacteroides</taxon>
    </lineage>
</organism>